<accession>J9DM65</accession>
<dbReference type="EMBL" id="ADBV01021506">
    <property type="protein sequence ID" value="EJW70531.1"/>
    <property type="molecule type" value="Genomic_DNA"/>
</dbReference>
<feature type="non-terminal residue" evidence="2">
    <location>
        <position position="1"/>
    </location>
</feature>
<evidence type="ECO:0000313" key="2">
    <source>
        <dbReference type="EMBL" id="EJW70531.1"/>
    </source>
</evidence>
<dbReference type="AlphaFoldDB" id="J9DM65"/>
<dbReference type="Proteomes" id="UP000004810">
    <property type="component" value="Unassembled WGS sequence"/>
</dbReference>
<sequence>QIHLLCHRLQLLMNYFVVLVMLLLLFSLMISLIYQSMLSVHIFRKPRKHIFSMNTILMKLIN</sequence>
<evidence type="ECO:0000313" key="3">
    <source>
        <dbReference type="Proteomes" id="UP000004810"/>
    </source>
</evidence>
<protein>
    <submittedName>
        <fullName evidence="2">Uncharacterized protein</fullName>
    </submittedName>
</protein>
<organism evidence="2 3">
    <name type="scientific">Wuchereria bancrofti</name>
    <dbReference type="NCBI Taxonomy" id="6293"/>
    <lineage>
        <taxon>Eukaryota</taxon>
        <taxon>Metazoa</taxon>
        <taxon>Ecdysozoa</taxon>
        <taxon>Nematoda</taxon>
        <taxon>Chromadorea</taxon>
        <taxon>Rhabditida</taxon>
        <taxon>Spirurina</taxon>
        <taxon>Spiruromorpha</taxon>
        <taxon>Filarioidea</taxon>
        <taxon>Onchocercidae</taxon>
        <taxon>Wuchereria</taxon>
    </lineage>
</organism>
<proteinExistence type="predicted"/>
<name>J9DM65_WUCBA</name>
<reference evidence="3" key="1">
    <citation type="submission" date="2012-08" db="EMBL/GenBank/DDBJ databases">
        <title>The Genome Sequence of Wuchereria bancrofti.</title>
        <authorList>
            <person name="Nutman T.B."/>
            <person name="Fink D.L."/>
            <person name="Russ C."/>
            <person name="Young S."/>
            <person name="Zeng Q."/>
            <person name="Koehrsen M."/>
            <person name="Alvarado L."/>
            <person name="Berlin A."/>
            <person name="Chapman S.B."/>
            <person name="Chen Z."/>
            <person name="Freedman E."/>
            <person name="Gellesch M."/>
            <person name="Goldberg J."/>
            <person name="Griggs A."/>
            <person name="Gujja S."/>
            <person name="Heilman E.R."/>
            <person name="Heiman D."/>
            <person name="Hepburn T."/>
            <person name="Howarth C."/>
            <person name="Jen D."/>
            <person name="Larson L."/>
            <person name="Lewis B."/>
            <person name="Mehta T."/>
            <person name="Park D."/>
            <person name="Pearson M."/>
            <person name="Roberts A."/>
            <person name="Saif S."/>
            <person name="Shea T."/>
            <person name="Shenoy N."/>
            <person name="Sisk P."/>
            <person name="Stolte C."/>
            <person name="Sykes S."/>
            <person name="Walk T."/>
            <person name="White J."/>
            <person name="Yandava C."/>
            <person name="Haas B."/>
            <person name="Henn M.R."/>
            <person name="Nusbaum C."/>
            <person name="Birren B."/>
        </authorList>
    </citation>
    <scope>NUCLEOTIDE SEQUENCE [LARGE SCALE GENOMIC DNA]</scope>
    <source>
        <strain evidence="3">NA</strain>
    </source>
</reference>
<gene>
    <name evidence="2" type="ORF">WUBG_18562</name>
</gene>
<keyword evidence="1" id="KW-0472">Membrane</keyword>
<evidence type="ECO:0000256" key="1">
    <source>
        <dbReference type="SAM" id="Phobius"/>
    </source>
</evidence>
<feature type="transmembrane region" description="Helical" evidence="1">
    <location>
        <begin position="12"/>
        <end position="34"/>
    </location>
</feature>
<keyword evidence="1" id="KW-1133">Transmembrane helix</keyword>
<feature type="non-terminal residue" evidence="2">
    <location>
        <position position="62"/>
    </location>
</feature>
<comment type="caution">
    <text evidence="2">The sequence shown here is derived from an EMBL/GenBank/DDBJ whole genome shotgun (WGS) entry which is preliminary data.</text>
</comment>
<keyword evidence="1" id="KW-0812">Transmembrane</keyword>